<keyword evidence="3 9" id="KW-0813">Transport</keyword>
<feature type="transmembrane region" description="Helical" evidence="9">
    <location>
        <begin position="243"/>
        <end position="264"/>
    </location>
</feature>
<dbReference type="OrthoDB" id="9794684at2"/>
<evidence type="ECO:0000256" key="8">
    <source>
        <dbReference type="ARBA" id="ARBA00023136"/>
    </source>
</evidence>
<feature type="transmembrane region" description="Helical" evidence="9">
    <location>
        <begin position="190"/>
        <end position="211"/>
    </location>
</feature>
<comment type="similarity">
    <text evidence="2">Belongs to the binding-protein-dependent transport system permease family. MalFG subfamily.</text>
</comment>
<dbReference type="PANTHER" id="PTHR32243">
    <property type="entry name" value="MALTOSE TRANSPORT SYSTEM PERMEASE-RELATED"/>
    <property type="match status" value="1"/>
</dbReference>
<evidence type="ECO:0000256" key="4">
    <source>
        <dbReference type="ARBA" id="ARBA00022475"/>
    </source>
</evidence>
<organism evidence="11 12">
    <name type="scientific">Arthrobacter pityocampae</name>
    <dbReference type="NCBI Taxonomy" id="547334"/>
    <lineage>
        <taxon>Bacteria</taxon>
        <taxon>Bacillati</taxon>
        <taxon>Actinomycetota</taxon>
        <taxon>Actinomycetes</taxon>
        <taxon>Micrococcales</taxon>
        <taxon>Micrococcaceae</taxon>
        <taxon>Arthrobacter</taxon>
    </lineage>
</organism>
<dbReference type="GO" id="GO:0055085">
    <property type="term" value="P:transmembrane transport"/>
    <property type="evidence" value="ECO:0007669"/>
    <property type="project" value="InterPro"/>
</dbReference>
<keyword evidence="4" id="KW-1003">Cell membrane</keyword>
<evidence type="ECO:0000259" key="10">
    <source>
        <dbReference type="PROSITE" id="PS50928"/>
    </source>
</evidence>
<dbReference type="EMBL" id="PRKW01000003">
    <property type="protein sequence ID" value="PPB49417.1"/>
    <property type="molecule type" value="Genomic_DNA"/>
</dbReference>
<dbReference type="InterPro" id="IPR000515">
    <property type="entry name" value="MetI-like"/>
</dbReference>
<comment type="subcellular location">
    <subcellularLocation>
        <location evidence="1 9">Cell membrane</location>
        <topology evidence="1 9">Multi-pass membrane protein</topology>
    </subcellularLocation>
</comment>
<gene>
    <name evidence="11" type="ORF">C4K88_06875</name>
</gene>
<evidence type="ECO:0000313" key="12">
    <source>
        <dbReference type="Proteomes" id="UP000239297"/>
    </source>
</evidence>
<dbReference type="GO" id="GO:0005886">
    <property type="term" value="C:plasma membrane"/>
    <property type="evidence" value="ECO:0007669"/>
    <property type="project" value="UniProtKB-SubCell"/>
</dbReference>
<dbReference type="InterPro" id="IPR050901">
    <property type="entry name" value="BP-dep_ABC_trans_perm"/>
</dbReference>
<keyword evidence="12" id="KW-1185">Reference proteome</keyword>
<dbReference type="Proteomes" id="UP000239297">
    <property type="component" value="Unassembled WGS sequence"/>
</dbReference>
<comment type="caution">
    <text evidence="11">The sequence shown here is derived from an EMBL/GenBank/DDBJ whole genome shotgun (WGS) entry which is preliminary data.</text>
</comment>
<dbReference type="Pfam" id="PF00528">
    <property type="entry name" value="BPD_transp_1"/>
    <property type="match status" value="1"/>
</dbReference>
<protein>
    <submittedName>
        <fullName evidence="11">ABC transporter permease</fullName>
    </submittedName>
</protein>
<dbReference type="AlphaFoldDB" id="A0A2S5IY08"/>
<evidence type="ECO:0000256" key="2">
    <source>
        <dbReference type="ARBA" id="ARBA00009047"/>
    </source>
</evidence>
<dbReference type="RefSeq" id="WP_104120908.1">
    <property type="nucleotide sequence ID" value="NZ_PRKW01000003.1"/>
</dbReference>
<keyword evidence="7 9" id="KW-1133">Transmembrane helix</keyword>
<dbReference type="InterPro" id="IPR035906">
    <property type="entry name" value="MetI-like_sf"/>
</dbReference>
<dbReference type="PANTHER" id="PTHR32243:SF50">
    <property type="entry name" value="MALTOSE_MALTODEXTRIN TRANSPORT SYSTEM PERMEASE PROTEIN MALG"/>
    <property type="match status" value="1"/>
</dbReference>
<evidence type="ECO:0000256" key="5">
    <source>
        <dbReference type="ARBA" id="ARBA00022597"/>
    </source>
</evidence>
<name>A0A2S5IY08_9MICC</name>
<feature type="transmembrane region" description="Helical" evidence="9">
    <location>
        <begin position="14"/>
        <end position="35"/>
    </location>
</feature>
<sequence>MNGLVVRGKTARTVLWVLLAVVTVLYGFPFVYLLLTSFKTPLETIAVPATVFGSEFTLENYATALGREGVIASFINSTVTAVLSTAISLVLAVPAAYAITRYRTPSGQVFILVALVCRMVPAIVVGVPLVSLFRDLGIADTSLALAIAHATLSLPLSIWLMTSFFDAVPDELDEAAKIDGCSRLGALRRVVLPVVSGGVAVTAIFAFLASWNEFLFSLLLTSVRAQTTPIVIANFQTQFGLDWGSMTALAAVYSIPVVLLTLVLQRHIVAGLTLGAVKG</sequence>
<feature type="transmembrane region" description="Helical" evidence="9">
    <location>
        <begin position="143"/>
        <end position="169"/>
    </location>
</feature>
<keyword evidence="5" id="KW-0762">Sugar transport</keyword>
<evidence type="ECO:0000256" key="7">
    <source>
        <dbReference type="ARBA" id="ARBA00022989"/>
    </source>
</evidence>
<reference evidence="11 12" key="1">
    <citation type="journal article" date="2014" name="Int. J. Syst. Evol. Microbiol.">
        <title>Arthrobacter pityocampae sp. nov., isolated from Thaumetopoea pityocampa (Lep., Thaumetopoeidae).</title>
        <authorList>
            <person name="Ince I.A."/>
            <person name="Demirbag Z."/>
            <person name="Kati H."/>
        </authorList>
    </citation>
    <scope>NUCLEOTIDE SEQUENCE [LARGE SCALE GENOMIC DNA]</scope>
    <source>
        <strain evidence="11 12">Tp2</strain>
    </source>
</reference>
<feature type="domain" description="ABC transmembrane type-1" evidence="10">
    <location>
        <begin position="74"/>
        <end position="264"/>
    </location>
</feature>
<evidence type="ECO:0000256" key="1">
    <source>
        <dbReference type="ARBA" id="ARBA00004651"/>
    </source>
</evidence>
<evidence type="ECO:0000313" key="11">
    <source>
        <dbReference type="EMBL" id="PPB49417.1"/>
    </source>
</evidence>
<evidence type="ECO:0000256" key="6">
    <source>
        <dbReference type="ARBA" id="ARBA00022692"/>
    </source>
</evidence>
<evidence type="ECO:0000256" key="9">
    <source>
        <dbReference type="RuleBase" id="RU363032"/>
    </source>
</evidence>
<feature type="transmembrane region" description="Helical" evidence="9">
    <location>
        <begin position="74"/>
        <end position="97"/>
    </location>
</feature>
<keyword evidence="8 9" id="KW-0472">Membrane</keyword>
<accession>A0A2S5IY08</accession>
<dbReference type="SUPFAM" id="SSF161098">
    <property type="entry name" value="MetI-like"/>
    <property type="match status" value="1"/>
</dbReference>
<keyword evidence="6 9" id="KW-0812">Transmembrane</keyword>
<dbReference type="Gene3D" id="1.10.3720.10">
    <property type="entry name" value="MetI-like"/>
    <property type="match status" value="1"/>
</dbReference>
<dbReference type="PROSITE" id="PS50928">
    <property type="entry name" value="ABC_TM1"/>
    <property type="match status" value="1"/>
</dbReference>
<evidence type="ECO:0000256" key="3">
    <source>
        <dbReference type="ARBA" id="ARBA00022448"/>
    </source>
</evidence>
<proteinExistence type="inferred from homology"/>
<feature type="transmembrane region" description="Helical" evidence="9">
    <location>
        <begin position="109"/>
        <end position="131"/>
    </location>
</feature>
<dbReference type="CDD" id="cd06261">
    <property type="entry name" value="TM_PBP2"/>
    <property type="match status" value="1"/>
</dbReference>